<keyword evidence="5 6" id="KW-0472">Membrane</keyword>
<feature type="transmembrane region" description="Helical" evidence="6">
    <location>
        <begin position="531"/>
        <end position="550"/>
    </location>
</feature>
<feature type="transmembrane region" description="Helical" evidence="6">
    <location>
        <begin position="562"/>
        <end position="586"/>
    </location>
</feature>
<protein>
    <submittedName>
        <fullName evidence="8">Secretion system protein</fullName>
    </submittedName>
</protein>
<evidence type="ECO:0000256" key="2">
    <source>
        <dbReference type="ARBA" id="ARBA00022475"/>
    </source>
</evidence>
<feature type="transmembrane region" description="Helical" evidence="6">
    <location>
        <begin position="259"/>
        <end position="279"/>
    </location>
</feature>
<dbReference type="GO" id="GO:0005886">
    <property type="term" value="C:plasma membrane"/>
    <property type="evidence" value="ECO:0007669"/>
    <property type="project" value="UniProtKB-SubCell"/>
</dbReference>
<evidence type="ECO:0000256" key="3">
    <source>
        <dbReference type="ARBA" id="ARBA00022692"/>
    </source>
</evidence>
<feature type="transmembrane region" description="Helical" evidence="6">
    <location>
        <begin position="109"/>
        <end position="126"/>
    </location>
</feature>
<keyword evidence="3 6" id="KW-0812">Transmembrane</keyword>
<feature type="transmembrane region" description="Helical" evidence="6">
    <location>
        <begin position="291"/>
        <end position="313"/>
    </location>
</feature>
<keyword evidence="2" id="KW-1003">Cell membrane</keyword>
<feature type="transmembrane region" description="Helical" evidence="6">
    <location>
        <begin position="40"/>
        <end position="61"/>
    </location>
</feature>
<feature type="domain" description="Type II secretion system protein GspF" evidence="7">
    <location>
        <begin position="110"/>
        <end position="235"/>
    </location>
</feature>
<feature type="transmembrane region" description="Helical" evidence="6">
    <location>
        <begin position="347"/>
        <end position="369"/>
    </location>
</feature>
<dbReference type="AlphaFoldDB" id="A0A7J3XXE4"/>
<name>A0A7J3XXE4_9CREN</name>
<dbReference type="InterPro" id="IPR018076">
    <property type="entry name" value="T2SS_GspF_dom"/>
</dbReference>
<evidence type="ECO:0000259" key="7">
    <source>
        <dbReference type="Pfam" id="PF00482"/>
    </source>
</evidence>
<feature type="transmembrane region" description="Helical" evidence="6">
    <location>
        <begin position="68"/>
        <end position="89"/>
    </location>
</feature>
<accession>A0A7J3XXE4</accession>
<dbReference type="Pfam" id="PF00482">
    <property type="entry name" value="T2SSF"/>
    <property type="match status" value="2"/>
</dbReference>
<organism evidence="8">
    <name type="scientific">Thermogladius calderae</name>
    <dbReference type="NCBI Taxonomy" id="1200300"/>
    <lineage>
        <taxon>Archaea</taxon>
        <taxon>Thermoproteota</taxon>
        <taxon>Thermoprotei</taxon>
        <taxon>Desulfurococcales</taxon>
        <taxon>Desulfurococcaceae</taxon>
        <taxon>Thermogladius</taxon>
    </lineage>
</organism>
<comment type="caution">
    <text evidence="8">The sequence shown here is derived from an EMBL/GenBank/DDBJ whole genome shotgun (WGS) entry which is preliminary data.</text>
</comment>
<dbReference type="EMBL" id="DRYK01000019">
    <property type="protein sequence ID" value="HHP67367.1"/>
    <property type="molecule type" value="Genomic_DNA"/>
</dbReference>
<reference evidence="8" key="1">
    <citation type="journal article" date="2020" name="mSystems">
        <title>Genome- and Community-Level Interaction Insights into Carbon Utilization and Element Cycling Functions of Hydrothermarchaeota in Hydrothermal Sediment.</title>
        <authorList>
            <person name="Zhou Z."/>
            <person name="Liu Y."/>
            <person name="Xu W."/>
            <person name="Pan J."/>
            <person name="Luo Z.H."/>
            <person name="Li M."/>
        </authorList>
    </citation>
    <scope>NUCLEOTIDE SEQUENCE [LARGE SCALE GENOMIC DNA]</scope>
    <source>
        <strain evidence="8">SpSt-110</strain>
    </source>
</reference>
<evidence type="ECO:0000256" key="5">
    <source>
        <dbReference type="ARBA" id="ARBA00023136"/>
    </source>
</evidence>
<proteinExistence type="predicted"/>
<feature type="transmembrane region" description="Helical" evidence="6">
    <location>
        <begin position="491"/>
        <end position="511"/>
    </location>
</feature>
<dbReference type="PANTHER" id="PTHR35402:SF1">
    <property type="entry name" value="TYPE II SECRETION SYSTEM PROTEIN GSPF DOMAIN-CONTAINING PROTEIN"/>
    <property type="match status" value="1"/>
</dbReference>
<evidence type="ECO:0000313" key="8">
    <source>
        <dbReference type="EMBL" id="HHP67367.1"/>
    </source>
</evidence>
<feature type="domain" description="Type II secretion system protein GspF" evidence="7">
    <location>
        <begin position="385"/>
        <end position="510"/>
    </location>
</feature>
<gene>
    <name evidence="8" type="ORF">ENM60_01015</name>
</gene>
<feature type="transmembrane region" description="Helical" evidence="6">
    <location>
        <begin position="218"/>
        <end position="239"/>
    </location>
</feature>
<evidence type="ECO:0000256" key="6">
    <source>
        <dbReference type="SAM" id="Phobius"/>
    </source>
</evidence>
<dbReference type="PANTHER" id="PTHR35402">
    <property type="entry name" value="INTEGRAL MEMBRANE PROTEIN-RELATED"/>
    <property type="match status" value="1"/>
</dbReference>
<sequence length="588" mass="64847">MGFLDKIYKWFEPLGLRVLDSYPSLATSIKRSDLHIHPPVYASLLVFSVLVSIGLALGILIVAIAMKLVLLAVISVVLPTLTFFGFVIYPSMRASNKSSSIDTEFPYTMSYLSVLVQSGMSPYVSFERIARSGKILPHSAEIGQRFTLLVRVLGKDPLTAFSMLGERSPSPIVRDVLSGYVTTVRAGGDVIDYLNKKARALFNDMLVKIKITADRLGGLLESYLAVVLLTLLTMTVMYFVTQSFAGVIPFGLTGGSMFLLLYILMPLLSFAVIYFADLLQFKEPWMDWRPYIVGLGVTLPVTAVLMFFGWFLYTALPEYHPLKLNPVLSGMYKLLVWPAQLYHLPGYTYGSIALGMALIYGTIPAVIYYEHVSREYKIVNGITRFIRDLVEVRKTGLSPERSILELSRRNYGVFTSYLRKMALELELGIPLSRIIDELLRKIKVWRAKVMLYMLTDSIEVGGGTIEVLESLAGFAESVEAMDLEKKRSLRTLMIVPYMGAILSAVTVILMAGYMGQLPVSVGAYEAAASQVLPSIVLNTYVMGLVAGKVANESTASGFKHALILTIATVLSFALTRLLGIGIMTAAGV</sequence>
<keyword evidence="4 6" id="KW-1133">Transmembrane helix</keyword>
<comment type="subcellular location">
    <subcellularLocation>
        <location evidence="1">Cell membrane</location>
        <topology evidence="1">Multi-pass membrane protein</topology>
    </subcellularLocation>
</comment>
<dbReference type="InterPro" id="IPR056569">
    <property type="entry name" value="ArlJ-like"/>
</dbReference>
<evidence type="ECO:0000256" key="4">
    <source>
        <dbReference type="ARBA" id="ARBA00022989"/>
    </source>
</evidence>
<evidence type="ECO:0000256" key="1">
    <source>
        <dbReference type="ARBA" id="ARBA00004651"/>
    </source>
</evidence>